<keyword evidence="5 7" id="KW-1133">Transmembrane helix</keyword>
<keyword evidence="6 7" id="KW-0472">Membrane</keyword>
<feature type="transmembrane region" description="Helical" evidence="7">
    <location>
        <begin position="430"/>
        <end position="449"/>
    </location>
</feature>
<dbReference type="InterPro" id="IPR020846">
    <property type="entry name" value="MFS_dom"/>
</dbReference>
<feature type="transmembrane region" description="Helical" evidence="7">
    <location>
        <begin position="505"/>
        <end position="525"/>
    </location>
</feature>
<feature type="domain" description="Major facilitator superfamily (MFS) profile" evidence="8">
    <location>
        <begin position="38"/>
        <end position="529"/>
    </location>
</feature>
<accession>A0A226XC63</accession>
<feature type="transmembrane region" description="Helical" evidence="7">
    <location>
        <begin position="251"/>
        <end position="272"/>
    </location>
</feature>
<evidence type="ECO:0000256" key="5">
    <source>
        <dbReference type="ARBA" id="ARBA00022989"/>
    </source>
</evidence>
<evidence type="ECO:0000256" key="6">
    <source>
        <dbReference type="ARBA" id="ARBA00023136"/>
    </source>
</evidence>
<gene>
    <name evidence="9" type="ORF">BSU04_00570</name>
</gene>
<dbReference type="InterPro" id="IPR011701">
    <property type="entry name" value="MFS"/>
</dbReference>
<comment type="caution">
    <text evidence="9">The sequence shown here is derived from an EMBL/GenBank/DDBJ whole genome shotgun (WGS) entry which is preliminary data.</text>
</comment>
<evidence type="ECO:0000256" key="7">
    <source>
        <dbReference type="SAM" id="Phobius"/>
    </source>
</evidence>
<evidence type="ECO:0000313" key="10">
    <source>
        <dbReference type="Proteomes" id="UP000214720"/>
    </source>
</evidence>
<dbReference type="Pfam" id="PF07690">
    <property type="entry name" value="MFS_1"/>
    <property type="match status" value="1"/>
</dbReference>
<keyword evidence="2" id="KW-0813">Transport</keyword>
<dbReference type="FunFam" id="1.20.1720.10:FF:000004">
    <property type="entry name" value="EmrB/QacA family drug resistance transporter"/>
    <property type="match status" value="1"/>
</dbReference>
<evidence type="ECO:0000256" key="3">
    <source>
        <dbReference type="ARBA" id="ARBA00022475"/>
    </source>
</evidence>
<feature type="transmembrane region" description="Helical" evidence="7">
    <location>
        <begin position="293"/>
        <end position="317"/>
    </location>
</feature>
<dbReference type="eggNOG" id="COG2814">
    <property type="taxonomic scope" value="Bacteria"/>
</dbReference>
<dbReference type="PANTHER" id="PTHR23501">
    <property type="entry name" value="MAJOR FACILITATOR SUPERFAMILY"/>
    <property type="match status" value="1"/>
</dbReference>
<feature type="transmembrane region" description="Helical" evidence="7">
    <location>
        <begin position="386"/>
        <end position="409"/>
    </location>
</feature>
<feature type="transmembrane region" description="Helical" evidence="7">
    <location>
        <begin position="194"/>
        <end position="212"/>
    </location>
</feature>
<dbReference type="CDD" id="cd17502">
    <property type="entry name" value="MFS_Azr1_MDR_like"/>
    <property type="match status" value="1"/>
</dbReference>
<dbReference type="PROSITE" id="PS50850">
    <property type="entry name" value="MFS"/>
    <property type="match status" value="1"/>
</dbReference>
<feature type="transmembrane region" description="Helical" evidence="7">
    <location>
        <begin position="329"/>
        <end position="347"/>
    </location>
</feature>
<feature type="transmembrane region" description="Helical" evidence="7">
    <location>
        <begin position="165"/>
        <end position="188"/>
    </location>
</feature>
<comment type="subcellular location">
    <subcellularLocation>
        <location evidence="1">Cell membrane</location>
        <topology evidence="1">Multi-pass membrane protein</topology>
    </subcellularLocation>
</comment>
<feature type="transmembrane region" description="Helical" evidence="7">
    <location>
        <begin position="72"/>
        <end position="91"/>
    </location>
</feature>
<feature type="transmembrane region" description="Helical" evidence="7">
    <location>
        <begin position="224"/>
        <end position="245"/>
    </location>
</feature>
<protein>
    <submittedName>
        <fullName evidence="9">Permeases of the major facilitator superfamily</fullName>
    </submittedName>
</protein>
<keyword evidence="3" id="KW-1003">Cell membrane</keyword>
<dbReference type="GO" id="GO:0005886">
    <property type="term" value="C:plasma membrane"/>
    <property type="evidence" value="ECO:0007669"/>
    <property type="project" value="UniProtKB-SubCell"/>
</dbReference>
<dbReference type="SUPFAM" id="SSF103473">
    <property type="entry name" value="MFS general substrate transporter"/>
    <property type="match status" value="1"/>
</dbReference>
<keyword evidence="4 7" id="KW-0812">Transmembrane</keyword>
<dbReference type="EMBL" id="MTHB01000011">
    <property type="protein sequence ID" value="OXC80610.1"/>
    <property type="molecule type" value="Genomic_DNA"/>
</dbReference>
<dbReference type="GO" id="GO:0022857">
    <property type="term" value="F:transmembrane transporter activity"/>
    <property type="evidence" value="ECO:0007669"/>
    <property type="project" value="InterPro"/>
</dbReference>
<dbReference type="InterPro" id="IPR036259">
    <property type="entry name" value="MFS_trans_sf"/>
</dbReference>
<feature type="transmembrane region" description="Helical" evidence="7">
    <location>
        <begin position="36"/>
        <end position="60"/>
    </location>
</feature>
<evidence type="ECO:0000256" key="1">
    <source>
        <dbReference type="ARBA" id="ARBA00004651"/>
    </source>
</evidence>
<dbReference type="Gene3D" id="1.20.1720.10">
    <property type="entry name" value="Multidrug resistance protein D"/>
    <property type="match status" value="1"/>
</dbReference>
<dbReference type="Gene3D" id="1.20.1250.20">
    <property type="entry name" value="MFS general substrate transporter like domains"/>
    <property type="match status" value="1"/>
</dbReference>
<sequence>MIHILLTSQSLWYQKMAVHTAEHHSAGQVLPFRESLMAMLGICFVTMLVALDQTVVGTALPTIVAELRGFDLYAWVATSYLLTSVITVPIFGRLGDYYGRKPFVIASIVVFTVASALCGLANNMLFLVLARGLQGIGGGMLVGTAFACIADLFPDSVVRLRWQVMMSSAFGIANAVGPSLGGILTQYYGWRSVFYVNLPVGLLSVFFVWRFLPHLRHVKHEGKMRLDWQGAGLIAIALGSLQLFVEMLPKHGLSAESLMLLVASLASSYALWKWERSCDYAILPVDMFRNKSLSALFTLAILGGFTMFSLLFYAPLLFQGGFGMSPKDAGLMITPLVVFITIGSIVNGRIVTRVKNPNAMLFVGFALLAVACLGVVIATRSMPRPLLMMFMVLGGMGLGFVMPNLTVFAQLTAGREHLGIATALLQSLRMIGGMIGTALTGTLIGHLYASGVQLALDKDSATHWLGDLSDPQILINHDAQTTLLSQLAAAGHNGAMLLESARESLVAAIHIGLAVAAVVAVLAVWQSRRVPTVRLKGAKIEPTIVAE</sequence>
<dbReference type="Proteomes" id="UP000214720">
    <property type="component" value="Unassembled WGS sequence"/>
</dbReference>
<evidence type="ECO:0000256" key="2">
    <source>
        <dbReference type="ARBA" id="ARBA00022448"/>
    </source>
</evidence>
<reference evidence="10" key="1">
    <citation type="submission" date="2017-01" db="EMBL/GenBank/DDBJ databases">
        <title>Genome Analysis of Deinococcus marmoris KOPRI26562.</title>
        <authorList>
            <person name="Kim J.H."/>
            <person name="Oh H.-M."/>
        </authorList>
    </citation>
    <scope>NUCLEOTIDE SEQUENCE [LARGE SCALE GENOMIC DNA]</scope>
    <source>
        <strain evidence="10">PAMC 26633</strain>
    </source>
</reference>
<feature type="transmembrane region" description="Helical" evidence="7">
    <location>
        <begin position="135"/>
        <end position="153"/>
    </location>
</feature>
<feature type="transmembrane region" description="Helical" evidence="7">
    <location>
        <begin position="103"/>
        <end position="129"/>
    </location>
</feature>
<proteinExistence type="predicted"/>
<organism evidence="9 10">
    <name type="scientific">Caballeronia sordidicola</name>
    <name type="common">Burkholderia sordidicola</name>
    <dbReference type="NCBI Taxonomy" id="196367"/>
    <lineage>
        <taxon>Bacteria</taxon>
        <taxon>Pseudomonadati</taxon>
        <taxon>Pseudomonadota</taxon>
        <taxon>Betaproteobacteria</taxon>
        <taxon>Burkholderiales</taxon>
        <taxon>Burkholderiaceae</taxon>
        <taxon>Caballeronia</taxon>
    </lineage>
</organism>
<name>A0A226XC63_CABSO</name>
<dbReference type="PANTHER" id="PTHR23501:SF191">
    <property type="entry name" value="VACUOLAR BASIC AMINO ACID TRANSPORTER 4"/>
    <property type="match status" value="1"/>
</dbReference>
<evidence type="ECO:0000259" key="8">
    <source>
        <dbReference type="PROSITE" id="PS50850"/>
    </source>
</evidence>
<evidence type="ECO:0000313" key="9">
    <source>
        <dbReference type="EMBL" id="OXC80610.1"/>
    </source>
</evidence>
<evidence type="ECO:0000256" key="4">
    <source>
        <dbReference type="ARBA" id="ARBA00022692"/>
    </source>
</evidence>
<dbReference type="AlphaFoldDB" id="A0A226XC63"/>
<feature type="transmembrane region" description="Helical" evidence="7">
    <location>
        <begin position="359"/>
        <end position="380"/>
    </location>
</feature>